<dbReference type="Gene3D" id="3.40.50.300">
    <property type="entry name" value="P-loop containing nucleotide triphosphate hydrolases"/>
    <property type="match status" value="1"/>
</dbReference>
<dbReference type="Proteomes" id="UP000077013">
    <property type="component" value="Unassembled WGS sequence"/>
</dbReference>
<evidence type="ECO:0000313" key="3">
    <source>
        <dbReference type="Proteomes" id="UP000077013"/>
    </source>
</evidence>
<dbReference type="InterPro" id="IPR000863">
    <property type="entry name" value="Sulfotransferase_dom"/>
</dbReference>
<dbReference type="InterPro" id="IPR027417">
    <property type="entry name" value="P-loop_NTPase"/>
</dbReference>
<sequence>METYRLFHIGIPKSGTTSVQQTLQNDPRLHVSRSRFFTGKEWWTLNRPELPSNKICVESNETLLSGGFQKVKFQQVLARLFQTNPDAHIVITMRRQPEALVSMFKYHIKYNFFGTKTLQHWLYQTNLGMDYLSCCFYGEIAKTVLGYFPKQQIHFLFFEELKLDPINFYTKLYKVIGVELKEEYLLKTVSNKMMLSEDALYTLAKLNRYSVSKKNSEGFMGVQKGASLRLKLKTKAACTISLQTPKGFFDLSNVEGYERLYADFKRSNNTLSELGFVPISVLEKYNYPC</sequence>
<proteinExistence type="predicted"/>
<dbReference type="GO" id="GO:0008146">
    <property type="term" value="F:sulfotransferase activity"/>
    <property type="evidence" value="ECO:0007669"/>
    <property type="project" value="InterPro"/>
</dbReference>
<dbReference type="Pfam" id="PF00685">
    <property type="entry name" value="Sulfotransfer_1"/>
    <property type="match status" value="1"/>
</dbReference>
<keyword evidence="3" id="KW-1185">Reference proteome</keyword>
<organism evidence="2 3">
    <name type="scientific">Cochleicola gelatinilyticus</name>
    <dbReference type="NCBI Taxonomy" id="1763537"/>
    <lineage>
        <taxon>Bacteria</taxon>
        <taxon>Pseudomonadati</taxon>
        <taxon>Bacteroidota</taxon>
        <taxon>Flavobacteriia</taxon>
        <taxon>Flavobacteriales</taxon>
        <taxon>Flavobacteriaceae</taxon>
        <taxon>Cochleicola</taxon>
    </lineage>
</organism>
<protein>
    <recommendedName>
        <fullName evidence="1">Sulfotransferase domain-containing protein</fullName>
    </recommendedName>
</protein>
<dbReference type="OrthoDB" id="1494823at2"/>
<dbReference type="RefSeq" id="WP_068593580.1">
    <property type="nucleotide sequence ID" value="NZ_LRXL01000053.1"/>
</dbReference>
<evidence type="ECO:0000259" key="1">
    <source>
        <dbReference type="Pfam" id="PF00685"/>
    </source>
</evidence>
<comment type="caution">
    <text evidence="2">The sequence shown here is derived from an EMBL/GenBank/DDBJ whole genome shotgun (WGS) entry which is preliminary data.</text>
</comment>
<dbReference type="EMBL" id="LRXL01000053">
    <property type="protein sequence ID" value="OAB75739.1"/>
    <property type="molecule type" value="Genomic_DNA"/>
</dbReference>
<dbReference type="SUPFAM" id="SSF52540">
    <property type="entry name" value="P-loop containing nucleoside triphosphate hydrolases"/>
    <property type="match status" value="1"/>
</dbReference>
<feature type="domain" description="Sulfotransferase" evidence="1">
    <location>
        <begin position="7"/>
        <end position="191"/>
    </location>
</feature>
<name>A0A167EPA7_9FLAO</name>
<evidence type="ECO:0000313" key="2">
    <source>
        <dbReference type="EMBL" id="OAB75739.1"/>
    </source>
</evidence>
<dbReference type="AlphaFoldDB" id="A0A167EPA7"/>
<reference evidence="2 3" key="1">
    <citation type="submission" date="2016-02" db="EMBL/GenBank/DDBJ databases">
        <title>Ulvibacter sp. LPB0005, isolated from Thais luteostoma.</title>
        <authorList>
            <person name="Shin S.-K."/>
            <person name="Yi H."/>
        </authorList>
    </citation>
    <scope>NUCLEOTIDE SEQUENCE [LARGE SCALE GENOMIC DNA]</scope>
    <source>
        <strain evidence="2 3">LPB0005</strain>
    </source>
</reference>
<dbReference type="STRING" id="1763537.ULVI_14790"/>
<accession>A0A167EPA7</accession>
<gene>
    <name evidence="2" type="ORF">ULVI_14790</name>
</gene>